<accession>A0A023DF91</accession>
<proteinExistence type="predicted"/>
<evidence type="ECO:0000313" key="5">
    <source>
        <dbReference type="Proteomes" id="UP000023561"/>
    </source>
</evidence>
<sequence>MIFFFVFIILMLLLFMIYKAHRNTYEAVLHKVKVHCRESDPDVVRILHLSDLHLEKLSISPDYLYKKLKDEPIDLIALTGDFLDHETSIPKFGPYLTALQKLNPTYGMYAVFGNHDYVLQGEQFEHLRATLEQHGCTVLQNEAKSVSIKGKTVNIIGIDDFYTGRSDVEKAYAHVKDGLNLVLTHDPNIVLHMRHYHFDYLLSGHFHGGQIHWPKPYHLVKMGKLVRMNIIKGYHELDGKPFYISEGLGQTGVNIRIGTKPEITLHTLSLTPLHQGEAVKAV</sequence>
<evidence type="ECO:0000313" key="4">
    <source>
        <dbReference type="EMBL" id="GAJ39930.1"/>
    </source>
</evidence>
<dbReference type="Gene3D" id="3.60.21.10">
    <property type="match status" value="1"/>
</dbReference>
<dbReference type="SUPFAM" id="SSF56300">
    <property type="entry name" value="Metallo-dependent phosphatases"/>
    <property type="match status" value="1"/>
</dbReference>
<evidence type="ECO:0000259" key="3">
    <source>
        <dbReference type="Pfam" id="PF00149"/>
    </source>
</evidence>
<dbReference type="InterPro" id="IPR004843">
    <property type="entry name" value="Calcineurin-like_PHP"/>
</dbReference>
<dbReference type="EMBL" id="BAWO01000030">
    <property type="protein sequence ID" value="GAJ39930.1"/>
    <property type="molecule type" value="Genomic_DNA"/>
</dbReference>
<dbReference type="GO" id="GO:0046872">
    <property type="term" value="F:metal ion binding"/>
    <property type="evidence" value="ECO:0007669"/>
    <property type="project" value="UniProtKB-KW"/>
</dbReference>
<protein>
    <recommendedName>
        <fullName evidence="3">Calcineurin-like phosphoesterase domain-containing protein</fullName>
    </recommendedName>
</protein>
<dbReference type="GO" id="GO:0008758">
    <property type="term" value="F:UDP-2,3-diacylglucosamine hydrolase activity"/>
    <property type="evidence" value="ECO:0007669"/>
    <property type="project" value="TreeGrafter"/>
</dbReference>
<keyword evidence="2" id="KW-0378">Hydrolase</keyword>
<reference evidence="4 5" key="1">
    <citation type="submission" date="2014-04" db="EMBL/GenBank/DDBJ databases">
        <title>Whole genome shotgun sequence of Geobacillus caldoxylosilyticus NBRC 107762.</title>
        <authorList>
            <person name="Hosoyama A."/>
            <person name="Hosoyama Y."/>
            <person name="Katano-Makiyama Y."/>
            <person name="Tsuchikane K."/>
            <person name="Ohji S."/>
            <person name="Ichikawa N."/>
            <person name="Yamazoe A."/>
            <person name="Fujita N."/>
        </authorList>
    </citation>
    <scope>NUCLEOTIDE SEQUENCE [LARGE SCALE GENOMIC DNA]</scope>
    <source>
        <strain evidence="4 5">NBRC 107762</strain>
    </source>
</reference>
<dbReference type="AlphaFoldDB" id="A0A023DF91"/>
<dbReference type="GO" id="GO:0016020">
    <property type="term" value="C:membrane"/>
    <property type="evidence" value="ECO:0007669"/>
    <property type="project" value="GOC"/>
</dbReference>
<dbReference type="GO" id="GO:0009245">
    <property type="term" value="P:lipid A biosynthetic process"/>
    <property type="evidence" value="ECO:0007669"/>
    <property type="project" value="TreeGrafter"/>
</dbReference>
<dbReference type="PANTHER" id="PTHR31302:SF31">
    <property type="entry name" value="PHOSPHODIESTERASE YAEI"/>
    <property type="match status" value="1"/>
</dbReference>
<dbReference type="InterPro" id="IPR029052">
    <property type="entry name" value="Metallo-depent_PP-like"/>
</dbReference>
<dbReference type="Proteomes" id="UP000023561">
    <property type="component" value="Unassembled WGS sequence"/>
</dbReference>
<feature type="domain" description="Calcineurin-like phosphoesterase" evidence="3">
    <location>
        <begin position="45"/>
        <end position="208"/>
    </location>
</feature>
<comment type="caution">
    <text evidence="4">The sequence shown here is derived from an EMBL/GenBank/DDBJ whole genome shotgun (WGS) entry which is preliminary data.</text>
</comment>
<dbReference type="PANTHER" id="PTHR31302">
    <property type="entry name" value="TRANSMEMBRANE PROTEIN WITH METALLOPHOSPHOESTERASE DOMAIN-RELATED"/>
    <property type="match status" value="1"/>
</dbReference>
<dbReference type="Pfam" id="PF00149">
    <property type="entry name" value="Metallophos"/>
    <property type="match status" value="1"/>
</dbReference>
<gene>
    <name evidence="4" type="ORF">GCA01S_030_00110</name>
</gene>
<keyword evidence="1" id="KW-0479">Metal-binding</keyword>
<organism evidence="4 5">
    <name type="scientific">Parageobacillus caldoxylosilyticus NBRC 107762</name>
    <dbReference type="NCBI Taxonomy" id="1220594"/>
    <lineage>
        <taxon>Bacteria</taxon>
        <taxon>Bacillati</taxon>
        <taxon>Bacillota</taxon>
        <taxon>Bacilli</taxon>
        <taxon>Bacillales</taxon>
        <taxon>Anoxybacillaceae</taxon>
        <taxon>Saccharococcus</taxon>
    </lineage>
</organism>
<evidence type="ECO:0000256" key="2">
    <source>
        <dbReference type="ARBA" id="ARBA00022801"/>
    </source>
</evidence>
<keyword evidence="5" id="KW-1185">Reference proteome</keyword>
<name>A0A023DF91_9BACL</name>
<evidence type="ECO:0000256" key="1">
    <source>
        <dbReference type="ARBA" id="ARBA00022723"/>
    </source>
</evidence>
<dbReference type="OrthoDB" id="9780884at2"/>
<dbReference type="InterPro" id="IPR051158">
    <property type="entry name" value="Metallophosphoesterase_sf"/>
</dbReference>
<dbReference type="RefSeq" id="WP_042409300.1">
    <property type="nucleotide sequence ID" value="NZ_BAWO01000030.1"/>
</dbReference>